<sequence length="243" mass="27759">MKNTEEISLHGTEKEKYVHQVFEDIADNYDQMNSILSFRRHRAWRKFAMKKMNVLPGDSAIDVCCGTCDWTISLAKASKTGSIIGLDFSPNMLSVGYSKLERAGLKDNVNLIEGNAMELPYPDNTFDFATIGFALRNVPDLIQVLKEMKRVVKPGGKVVSLELSKPTWRPFRALYFFYFGRILPLLGKLFVNRYEQYKWLPTSLLSFPDYKELEQMMKQEVGFSSVEVYPLSGGITALHIGYK</sequence>
<dbReference type="HAMAP" id="MF_01813">
    <property type="entry name" value="MenG_UbiE_methyltr"/>
    <property type="match status" value="1"/>
</dbReference>
<evidence type="ECO:0000256" key="1">
    <source>
        <dbReference type="ARBA" id="ARBA00022428"/>
    </source>
</evidence>
<evidence type="ECO:0000256" key="3">
    <source>
        <dbReference type="ARBA" id="ARBA00022679"/>
    </source>
</evidence>
<feature type="binding site" evidence="6">
    <location>
        <position position="87"/>
    </location>
    <ligand>
        <name>S-adenosyl-L-methionine</name>
        <dbReference type="ChEBI" id="CHEBI:59789"/>
    </ligand>
</feature>
<feature type="binding site" evidence="6">
    <location>
        <begin position="115"/>
        <end position="116"/>
    </location>
    <ligand>
        <name>S-adenosyl-L-methionine</name>
        <dbReference type="ChEBI" id="CHEBI:59789"/>
    </ligand>
</feature>
<keyword evidence="8" id="KW-1185">Reference proteome</keyword>
<dbReference type="InterPro" id="IPR004033">
    <property type="entry name" value="UbiE/COQ5_MeTrFase"/>
</dbReference>
<feature type="binding site" evidence="6">
    <location>
        <position position="67"/>
    </location>
    <ligand>
        <name>S-adenosyl-L-methionine</name>
        <dbReference type="ChEBI" id="CHEBI:59789"/>
    </ligand>
</feature>
<dbReference type="Proteomes" id="UP000430692">
    <property type="component" value="Unassembled WGS sequence"/>
</dbReference>
<evidence type="ECO:0000256" key="4">
    <source>
        <dbReference type="ARBA" id="ARBA00022691"/>
    </source>
</evidence>
<evidence type="ECO:0000313" key="7">
    <source>
        <dbReference type="EMBL" id="MXQ52256.1"/>
    </source>
</evidence>
<dbReference type="AlphaFoldDB" id="A0A6I4VQP5"/>
<dbReference type="PROSITE" id="PS51608">
    <property type="entry name" value="SAM_MT_UBIE"/>
    <property type="match status" value="1"/>
</dbReference>
<comment type="similarity">
    <text evidence="6">Belongs to the class I-like SAM-binding methyltransferase superfamily. MenG/UbiE family.</text>
</comment>
<keyword evidence="4 6" id="KW-0949">S-adenosyl-L-methionine</keyword>
<dbReference type="NCBIfam" id="NF001243">
    <property type="entry name" value="PRK00216.1-4"/>
    <property type="match status" value="1"/>
</dbReference>
<accession>A0A6I4VQP5</accession>
<dbReference type="SUPFAM" id="SSF53335">
    <property type="entry name" value="S-adenosyl-L-methionine-dependent methyltransferases"/>
    <property type="match status" value="1"/>
</dbReference>
<dbReference type="PANTHER" id="PTHR43591">
    <property type="entry name" value="METHYLTRANSFERASE"/>
    <property type="match status" value="1"/>
</dbReference>
<keyword evidence="3 6" id="KW-0808">Transferase</keyword>
<reference evidence="7 8" key="1">
    <citation type="submission" date="2019-12" db="EMBL/GenBank/DDBJ databases">
        <title>Whole-genome analyses of novel actinobacteria.</title>
        <authorList>
            <person name="Sahin N."/>
            <person name="Saygin H."/>
        </authorList>
    </citation>
    <scope>NUCLEOTIDE SEQUENCE [LARGE SCALE GENOMIC DNA]</scope>
    <source>
        <strain evidence="7 8">KC615</strain>
    </source>
</reference>
<dbReference type="GO" id="GO:0043770">
    <property type="term" value="F:demethylmenaquinone methyltransferase activity"/>
    <property type="evidence" value="ECO:0007669"/>
    <property type="project" value="UniProtKB-UniRule"/>
</dbReference>
<dbReference type="PROSITE" id="PS01184">
    <property type="entry name" value="UBIE_2"/>
    <property type="match status" value="1"/>
</dbReference>
<dbReference type="NCBIfam" id="TIGR01934">
    <property type="entry name" value="MenG_MenH_UbiE"/>
    <property type="match status" value="1"/>
</dbReference>
<evidence type="ECO:0000256" key="5">
    <source>
        <dbReference type="ARBA" id="ARBA00059758"/>
    </source>
</evidence>
<dbReference type="PANTHER" id="PTHR43591:SF24">
    <property type="entry name" value="2-METHOXY-6-POLYPRENYL-1,4-BENZOQUINOL METHYLASE, MITOCHONDRIAL"/>
    <property type="match status" value="1"/>
</dbReference>
<protein>
    <recommendedName>
        <fullName evidence="6">Demethylmenaquinone methyltransferase</fullName>
        <ecNumber evidence="6">2.1.1.163</ecNumber>
    </recommendedName>
</protein>
<dbReference type="GO" id="GO:0009234">
    <property type="term" value="P:menaquinone biosynthetic process"/>
    <property type="evidence" value="ECO:0007669"/>
    <property type="project" value="UniProtKB-UniRule"/>
</dbReference>
<keyword evidence="2 6" id="KW-0489">Methyltransferase</keyword>
<dbReference type="PROSITE" id="PS01183">
    <property type="entry name" value="UBIE_1"/>
    <property type="match status" value="1"/>
</dbReference>
<dbReference type="UniPathway" id="UPA00079">
    <property type="reaction ID" value="UER00169"/>
</dbReference>
<dbReference type="InterPro" id="IPR029063">
    <property type="entry name" value="SAM-dependent_MTases_sf"/>
</dbReference>
<dbReference type="EMBL" id="WUUL01000001">
    <property type="protein sequence ID" value="MXQ52256.1"/>
    <property type="molecule type" value="Genomic_DNA"/>
</dbReference>
<dbReference type="InterPro" id="IPR023576">
    <property type="entry name" value="UbiE/COQ5_MeTrFase_CS"/>
</dbReference>
<comment type="caution">
    <text evidence="6">Lacks conserved residue(s) required for the propagation of feature annotation.</text>
</comment>
<dbReference type="CDD" id="cd02440">
    <property type="entry name" value="AdoMet_MTases"/>
    <property type="match status" value="1"/>
</dbReference>
<dbReference type="RefSeq" id="WP_160799302.1">
    <property type="nucleotide sequence ID" value="NZ_WUUL01000001.1"/>
</dbReference>
<organism evidence="7 8">
    <name type="scientific">Shimazuella alba</name>
    <dbReference type="NCBI Taxonomy" id="2690964"/>
    <lineage>
        <taxon>Bacteria</taxon>
        <taxon>Bacillati</taxon>
        <taxon>Bacillota</taxon>
        <taxon>Bacilli</taxon>
        <taxon>Bacillales</taxon>
        <taxon>Thermoactinomycetaceae</taxon>
        <taxon>Shimazuella</taxon>
    </lineage>
</organism>
<comment type="pathway">
    <text evidence="6">Quinol/quinone metabolism; menaquinone biosynthesis; menaquinol from 1,4-dihydroxy-2-naphthoate: step 2/2.</text>
</comment>
<evidence type="ECO:0000256" key="6">
    <source>
        <dbReference type="HAMAP-Rule" id="MF_01813"/>
    </source>
</evidence>
<name>A0A6I4VQP5_9BACL</name>
<evidence type="ECO:0000313" key="8">
    <source>
        <dbReference type="Proteomes" id="UP000430692"/>
    </source>
</evidence>
<evidence type="ECO:0000256" key="2">
    <source>
        <dbReference type="ARBA" id="ARBA00022603"/>
    </source>
</evidence>
<comment type="catalytic activity">
    <reaction evidence="6">
        <text>a 2-demethylmenaquinol + S-adenosyl-L-methionine = a menaquinol + S-adenosyl-L-homocysteine + H(+)</text>
        <dbReference type="Rhea" id="RHEA:42640"/>
        <dbReference type="Rhea" id="RHEA-COMP:9539"/>
        <dbReference type="Rhea" id="RHEA-COMP:9563"/>
        <dbReference type="ChEBI" id="CHEBI:15378"/>
        <dbReference type="ChEBI" id="CHEBI:18151"/>
        <dbReference type="ChEBI" id="CHEBI:55437"/>
        <dbReference type="ChEBI" id="CHEBI:57856"/>
        <dbReference type="ChEBI" id="CHEBI:59789"/>
        <dbReference type="EC" id="2.1.1.163"/>
    </reaction>
</comment>
<dbReference type="EC" id="2.1.1.163" evidence="6"/>
<dbReference type="FunFam" id="3.40.50.150:FF:000086">
    <property type="entry name" value="Demethylmenaquinone methyltransferase"/>
    <property type="match status" value="1"/>
</dbReference>
<dbReference type="NCBIfam" id="NF001244">
    <property type="entry name" value="PRK00216.1-5"/>
    <property type="match status" value="1"/>
</dbReference>
<comment type="function">
    <text evidence="5 6">Methyltransferase required for the conversion of demethylmenaquinol (DMKH2) to menaquinol (MKH2).</text>
</comment>
<gene>
    <name evidence="6" type="primary">menG</name>
    <name evidence="7" type="ORF">GSM42_00520</name>
</gene>
<proteinExistence type="inferred from homology"/>
<dbReference type="GO" id="GO:0032259">
    <property type="term" value="P:methylation"/>
    <property type="evidence" value="ECO:0007669"/>
    <property type="project" value="UniProtKB-KW"/>
</dbReference>
<keyword evidence="1 6" id="KW-0474">Menaquinone biosynthesis</keyword>
<comment type="caution">
    <text evidence="7">The sequence shown here is derived from an EMBL/GenBank/DDBJ whole genome shotgun (WGS) entry which is preliminary data.</text>
</comment>
<dbReference type="Gene3D" id="3.40.50.150">
    <property type="entry name" value="Vaccinia Virus protein VP39"/>
    <property type="match status" value="1"/>
</dbReference>
<dbReference type="Pfam" id="PF01209">
    <property type="entry name" value="Ubie_methyltran"/>
    <property type="match status" value="1"/>
</dbReference>